<dbReference type="Pfam" id="PF08603">
    <property type="entry name" value="CAP_C"/>
    <property type="match status" value="1"/>
</dbReference>
<dbReference type="OrthoDB" id="77251at2759"/>
<feature type="domain" description="C-CAP/cofactor C-like" evidence="3">
    <location>
        <begin position="76"/>
        <end position="214"/>
    </location>
</feature>
<evidence type="ECO:0000259" key="3">
    <source>
        <dbReference type="PROSITE" id="PS51329"/>
    </source>
</evidence>
<dbReference type="PROSITE" id="PS01089">
    <property type="entry name" value="CAP_2"/>
    <property type="match status" value="1"/>
</dbReference>
<dbReference type="Proteomes" id="UP000789508">
    <property type="component" value="Unassembled WGS sequence"/>
</dbReference>
<evidence type="ECO:0000313" key="5">
    <source>
        <dbReference type="Proteomes" id="UP000789508"/>
    </source>
</evidence>
<accession>A0A9N9BLG8</accession>
<dbReference type="InterPro" id="IPR016098">
    <property type="entry name" value="CAP/MinC_C"/>
</dbReference>
<dbReference type="InterPro" id="IPR036223">
    <property type="entry name" value="CAP_C_sf"/>
</dbReference>
<dbReference type="EMBL" id="CAJVPS010002501">
    <property type="protein sequence ID" value="CAG8569849.1"/>
    <property type="molecule type" value="Genomic_DNA"/>
</dbReference>
<organism evidence="4 5">
    <name type="scientific">Ambispora leptoticha</name>
    <dbReference type="NCBI Taxonomy" id="144679"/>
    <lineage>
        <taxon>Eukaryota</taxon>
        <taxon>Fungi</taxon>
        <taxon>Fungi incertae sedis</taxon>
        <taxon>Mucoromycota</taxon>
        <taxon>Glomeromycotina</taxon>
        <taxon>Glomeromycetes</taxon>
        <taxon>Archaeosporales</taxon>
        <taxon>Ambisporaceae</taxon>
        <taxon>Ambispora</taxon>
    </lineage>
</organism>
<dbReference type="PROSITE" id="PS51329">
    <property type="entry name" value="C_CAP_COFACTOR_C"/>
    <property type="match status" value="1"/>
</dbReference>
<protein>
    <submittedName>
        <fullName evidence="4">3143_t:CDS:1</fullName>
    </submittedName>
</protein>
<dbReference type="InterPro" id="IPR028417">
    <property type="entry name" value="CAP_CS_C"/>
</dbReference>
<dbReference type="SMART" id="SM00673">
    <property type="entry name" value="CARP"/>
    <property type="match status" value="2"/>
</dbReference>
<gene>
    <name evidence="4" type="ORF">ALEPTO_LOCUS6759</name>
</gene>
<comment type="caution">
    <text evidence="4">The sequence shown here is derived from an EMBL/GenBank/DDBJ whole genome shotgun (WGS) entry which is preliminary data.</text>
</comment>
<sequence>LDSSKEVKADMSSVFAELNQGESIVNTLKKVDKSQMTHKNPSLRAGNIVSEVGVKGQQKKGPAAPPKPASLSLKKPPKTELNGTKWVIEHHENNSNLVISETAINQTVYIYGCKNCTIQVKGKVNAIILDTCQKTGLLLDSAVSTVDIVNSKSFQLQILGHTPTIMIDKTDAGQIFLSSECLQTEILTAKSSSINVNVPGVGEDGDYAEKPIPEQLKSTIVDGKLVSVPVEHAG</sequence>
<dbReference type="PANTHER" id="PTHR10652:SF0">
    <property type="entry name" value="ADENYLYL CYCLASE-ASSOCIATED PROTEIN"/>
    <property type="match status" value="1"/>
</dbReference>
<proteinExistence type="inferred from homology"/>
<reference evidence="4" key="1">
    <citation type="submission" date="2021-06" db="EMBL/GenBank/DDBJ databases">
        <authorList>
            <person name="Kallberg Y."/>
            <person name="Tangrot J."/>
            <person name="Rosling A."/>
        </authorList>
    </citation>
    <scope>NUCLEOTIDE SEQUENCE</scope>
    <source>
        <strain evidence="4">FL130A</strain>
    </source>
</reference>
<dbReference type="InterPro" id="IPR006599">
    <property type="entry name" value="CARP_motif"/>
</dbReference>
<dbReference type="GO" id="GO:0005737">
    <property type="term" value="C:cytoplasm"/>
    <property type="evidence" value="ECO:0007669"/>
    <property type="project" value="TreeGrafter"/>
</dbReference>
<keyword evidence="5" id="KW-1185">Reference proteome</keyword>
<name>A0A9N9BLG8_9GLOM</name>
<dbReference type="GO" id="GO:0003779">
    <property type="term" value="F:actin binding"/>
    <property type="evidence" value="ECO:0007669"/>
    <property type="project" value="InterPro"/>
</dbReference>
<dbReference type="InterPro" id="IPR017901">
    <property type="entry name" value="C-CAP_CF_C-like"/>
</dbReference>
<comment type="similarity">
    <text evidence="1">Belongs to the CAP family.</text>
</comment>
<dbReference type="InterPro" id="IPR001837">
    <property type="entry name" value="Adenylate_cyclase-assoc_CAP"/>
</dbReference>
<dbReference type="Gene3D" id="2.160.20.70">
    <property type="match status" value="1"/>
</dbReference>
<evidence type="ECO:0000313" key="4">
    <source>
        <dbReference type="EMBL" id="CAG8569849.1"/>
    </source>
</evidence>
<evidence type="ECO:0000256" key="1">
    <source>
        <dbReference type="ARBA" id="ARBA00007659"/>
    </source>
</evidence>
<dbReference type="AlphaFoldDB" id="A0A9N9BLG8"/>
<feature type="non-terminal residue" evidence="4">
    <location>
        <position position="234"/>
    </location>
</feature>
<dbReference type="GO" id="GO:0007015">
    <property type="term" value="P:actin filament organization"/>
    <property type="evidence" value="ECO:0007669"/>
    <property type="project" value="TreeGrafter"/>
</dbReference>
<feature type="region of interest" description="Disordered" evidence="2">
    <location>
        <begin position="54"/>
        <end position="78"/>
    </location>
</feature>
<dbReference type="GO" id="GO:0008179">
    <property type="term" value="F:adenylate cyclase binding"/>
    <property type="evidence" value="ECO:0007669"/>
    <property type="project" value="TreeGrafter"/>
</dbReference>
<dbReference type="FunFam" id="2.160.20.70:FF:000001">
    <property type="entry name" value="Adenylyl cyclase-associated protein"/>
    <property type="match status" value="1"/>
</dbReference>
<dbReference type="GO" id="GO:0019933">
    <property type="term" value="P:cAMP-mediated signaling"/>
    <property type="evidence" value="ECO:0007669"/>
    <property type="project" value="TreeGrafter"/>
</dbReference>
<dbReference type="PANTHER" id="PTHR10652">
    <property type="entry name" value="ADENYLYL CYCLASE-ASSOCIATED PROTEIN"/>
    <property type="match status" value="1"/>
</dbReference>
<dbReference type="InterPro" id="IPR013912">
    <property type="entry name" value="Adenylate_cyclase-assoc_CAP_C"/>
</dbReference>
<evidence type="ECO:0000256" key="2">
    <source>
        <dbReference type="SAM" id="MobiDB-lite"/>
    </source>
</evidence>
<dbReference type="SUPFAM" id="SSF69340">
    <property type="entry name" value="C-terminal domain of adenylylcyclase associated protein"/>
    <property type="match status" value="1"/>
</dbReference>